<proteinExistence type="predicted"/>
<reference evidence="1 2" key="1">
    <citation type="submission" date="2020-04" db="EMBL/GenBank/DDBJ databases">
        <title>Plant Genome Project.</title>
        <authorList>
            <person name="Zhang R.-G."/>
        </authorList>
    </citation>
    <scope>NUCLEOTIDE SEQUENCE [LARGE SCALE GENOMIC DNA]</scope>
    <source>
        <strain evidence="1">YNK0</strain>
        <tissue evidence="1">Leaf</tissue>
    </source>
</reference>
<dbReference type="AlphaFoldDB" id="A0A834Z996"/>
<dbReference type="EMBL" id="JABCRI010000008">
    <property type="protein sequence ID" value="KAF8401805.1"/>
    <property type="molecule type" value="Genomic_DNA"/>
</dbReference>
<name>A0A834Z996_TETSI</name>
<comment type="caution">
    <text evidence="1">The sequence shown here is derived from an EMBL/GenBank/DDBJ whole genome shotgun (WGS) entry which is preliminary data.</text>
</comment>
<evidence type="ECO:0000313" key="2">
    <source>
        <dbReference type="Proteomes" id="UP000655225"/>
    </source>
</evidence>
<gene>
    <name evidence="1" type="ORF">HHK36_012751</name>
</gene>
<keyword evidence="2" id="KW-1185">Reference proteome</keyword>
<protein>
    <submittedName>
        <fullName evidence="1">Uncharacterized protein</fullName>
    </submittedName>
</protein>
<organism evidence="1 2">
    <name type="scientific">Tetracentron sinense</name>
    <name type="common">Spur-leaf</name>
    <dbReference type="NCBI Taxonomy" id="13715"/>
    <lineage>
        <taxon>Eukaryota</taxon>
        <taxon>Viridiplantae</taxon>
        <taxon>Streptophyta</taxon>
        <taxon>Embryophyta</taxon>
        <taxon>Tracheophyta</taxon>
        <taxon>Spermatophyta</taxon>
        <taxon>Magnoliopsida</taxon>
        <taxon>Trochodendrales</taxon>
        <taxon>Trochodendraceae</taxon>
        <taxon>Tetracentron</taxon>
    </lineage>
</organism>
<evidence type="ECO:0000313" key="1">
    <source>
        <dbReference type="EMBL" id="KAF8401805.1"/>
    </source>
</evidence>
<sequence>MTKDRTNLGSPSPSSSGSIGITMLLDQIMKKVVAAIVFFILHVEESHEISPVGAVSEGFWKPNQNNRPSFSSNSQPLMHLSSLDDHLVNQEVKEEQISSKFLEKSGD</sequence>
<accession>A0A834Z996</accession>
<dbReference type="Proteomes" id="UP000655225">
    <property type="component" value="Unassembled WGS sequence"/>
</dbReference>